<dbReference type="OrthoDB" id="237364at2"/>
<dbReference type="InterPro" id="IPR017642">
    <property type="entry name" value="DNA_S_mod_DndB"/>
</dbReference>
<evidence type="ECO:0000313" key="1">
    <source>
        <dbReference type="EMBL" id="SJM62106.1"/>
    </source>
</evidence>
<dbReference type="CDD" id="cd16413">
    <property type="entry name" value="DGQHR_domain"/>
    <property type="match status" value="1"/>
</dbReference>
<gene>
    <name evidence="1" type="ORF">FM111_08735</name>
</gene>
<dbReference type="RefSeq" id="WP_087140597.1">
    <property type="nucleotide sequence ID" value="NZ_FUIE01000045.1"/>
</dbReference>
<dbReference type="InterPro" id="IPR017601">
    <property type="entry name" value="DGQHR-contain_dom"/>
</dbReference>
<organism evidence="1 2">
    <name type="scientific">Brevundimonas diminuta 3F5N</name>
    <dbReference type="NCBI Taxonomy" id="1255603"/>
    <lineage>
        <taxon>Bacteria</taxon>
        <taxon>Pseudomonadati</taxon>
        <taxon>Pseudomonadota</taxon>
        <taxon>Alphaproteobacteria</taxon>
        <taxon>Caulobacterales</taxon>
        <taxon>Caulobacteraceae</taxon>
        <taxon>Brevundimonas</taxon>
    </lineage>
</organism>
<dbReference type="EMBL" id="FUIE01000045">
    <property type="protein sequence ID" value="SJM62106.1"/>
    <property type="molecule type" value="Genomic_DNA"/>
</dbReference>
<evidence type="ECO:0000313" key="2">
    <source>
        <dbReference type="Proteomes" id="UP000195766"/>
    </source>
</evidence>
<proteinExistence type="predicted"/>
<protein>
    <submittedName>
        <fullName evidence="1">TgtA5 cluster protein 1</fullName>
    </submittedName>
</protein>
<sequence length="366" mass="39798">MIPGKVTVRALRTRQGSDIDVYAFFLPGHQVAQIADISRLRRGDGHLEGFQRREIKAHVSEITEFLSQGPVLFPNAIILALSPQVRFKSARGPAGEDELVRSGELTIPVRPEGQRAAWIVDGQQRSLALAKAGQTGVPVPVVAFVSDDVSVQREQFILVNKAKPLPSRLIDELLPAMAVALPRSLKARQLPSALCTALNDDPASPFHGLIKRESQAGGSEAVITDTALTNAIALNLRPGGALGAYDPETGLDAAYQALTTYWSAVRDAFPEAWGKPSGASRLMHSVGIRAMGALMDPIWTRADAAQDPTAHVSAAIARIAPRCRWVDGDWEELNWAWNDLQATPKHIKGLSEYLLKLDRELSRPNR</sequence>
<accession>A0A1R4G1Q7</accession>
<dbReference type="Proteomes" id="UP000195766">
    <property type="component" value="Unassembled WGS sequence"/>
</dbReference>
<reference evidence="1 2" key="1">
    <citation type="submission" date="2017-02" db="EMBL/GenBank/DDBJ databases">
        <authorList>
            <person name="Peterson S.W."/>
        </authorList>
    </citation>
    <scope>NUCLEOTIDE SEQUENCE [LARGE SCALE GENOMIC DNA]</scope>
    <source>
        <strain evidence="1 2">3F5N</strain>
    </source>
</reference>
<dbReference type="AlphaFoldDB" id="A0A1R4G1Q7"/>
<dbReference type="NCBIfam" id="NF041060">
    <property type="entry name" value="DpdB"/>
    <property type="match status" value="1"/>
</dbReference>
<dbReference type="NCBIfam" id="TIGR03187">
    <property type="entry name" value="DGQHR"/>
    <property type="match status" value="1"/>
</dbReference>
<dbReference type="Pfam" id="PF14072">
    <property type="entry name" value="DndB"/>
    <property type="match status" value="1"/>
</dbReference>
<name>A0A1R4G1Q7_BREDI</name>